<feature type="signal peptide" evidence="4">
    <location>
        <begin position="1"/>
        <end position="25"/>
    </location>
</feature>
<keyword evidence="8" id="KW-1185">Reference proteome</keyword>
<dbReference type="Pfam" id="PF08479">
    <property type="entry name" value="POTRA_2"/>
    <property type="match status" value="1"/>
</dbReference>
<gene>
    <name evidence="7" type="ORF">UU9_01349</name>
</gene>
<organism evidence="7 8">
    <name type="scientific">Rhodanobacter fulvus Jip2</name>
    <dbReference type="NCBI Taxonomy" id="1163408"/>
    <lineage>
        <taxon>Bacteria</taxon>
        <taxon>Pseudomonadati</taxon>
        <taxon>Pseudomonadota</taxon>
        <taxon>Gammaproteobacteria</taxon>
        <taxon>Lysobacterales</taxon>
        <taxon>Rhodanobacteraceae</taxon>
        <taxon>Rhodanobacter</taxon>
    </lineage>
</organism>
<keyword evidence="1" id="KW-1134">Transmembrane beta strand</keyword>
<proteinExistence type="predicted"/>
<dbReference type="GO" id="GO:0098046">
    <property type="term" value="C:type V protein secretion system complex"/>
    <property type="evidence" value="ECO:0007669"/>
    <property type="project" value="TreeGrafter"/>
</dbReference>
<dbReference type="AlphaFoldDB" id="I4VZA6"/>
<dbReference type="STRING" id="1163408.UU9_01349"/>
<evidence type="ECO:0000256" key="2">
    <source>
        <dbReference type="ARBA" id="ARBA00022692"/>
    </source>
</evidence>
<dbReference type="PANTHER" id="PTHR34597:SF1">
    <property type="entry name" value="HEME_HEMOPEXIN TRANSPORTER PROTEIN HUXB"/>
    <property type="match status" value="1"/>
</dbReference>
<evidence type="ECO:0000259" key="5">
    <source>
        <dbReference type="Pfam" id="PF03865"/>
    </source>
</evidence>
<dbReference type="GO" id="GO:0046819">
    <property type="term" value="P:protein secretion by the type V secretion system"/>
    <property type="evidence" value="ECO:0007669"/>
    <property type="project" value="TreeGrafter"/>
</dbReference>
<dbReference type="Proteomes" id="UP000004210">
    <property type="component" value="Unassembled WGS sequence"/>
</dbReference>
<keyword evidence="3" id="KW-0998">Cell outer membrane</keyword>
<dbReference type="PATRIC" id="fig|1163408.3.peg.280"/>
<keyword evidence="4" id="KW-0732">Signal</keyword>
<name>I4VZA6_9GAMM</name>
<dbReference type="OrthoDB" id="572300at2"/>
<dbReference type="Gene3D" id="2.40.160.50">
    <property type="entry name" value="membrane protein fhac: a member of the omp85/tpsb transporter family"/>
    <property type="match status" value="1"/>
</dbReference>
<dbReference type="InterPro" id="IPR005565">
    <property type="entry name" value="Hemolysn_activator_HlyB_C"/>
</dbReference>
<evidence type="ECO:0000256" key="1">
    <source>
        <dbReference type="ARBA" id="ARBA00022452"/>
    </source>
</evidence>
<dbReference type="InterPro" id="IPR013686">
    <property type="entry name" value="Polypept-transport_assoc_ShlB"/>
</dbReference>
<evidence type="ECO:0000259" key="6">
    <source>
        <dbReference type="Pfam" id="PF08479"/>
    </source>
</evidence>
<dbReference type="PANTHER" id="PTHR34597">
    <property type="entry name" value="SLR1661 PROTEIN"/>
    <property type="match status" value="1"/>
</dbReference>
<feature type="domain" description="Polypeptide-transport-associated ShlB-type" evidence="6">
    <location>
        <begin position="68"/>
        <end position="142"/>
    </location>
</feature>
<keyword evidence="1" id="KW-0472">Membrane</keyword>
<dbReference type="Gene3D" id="3.10.20.310">
    <property type="entry name" value="membrane protein fhac"/>
    <property type="match status" value="1"/>
</dbReference>
<dbReference type="RefSeq" id="WP_007079912.1">
    <property type="nucleotide sequence ID" value="NZ_AJXU01000007.1"/>
</dbReference>
<evidence type="ECO:0000256" key="3">
    <source>
        <dbReference type="ARBA" id="ARBA00023237"/>
    </source>
</evidence>
<feature type="chain" id="PRO_5003696358" evidence="4">
    <location>
        <begin position="26"/>
        <end position="560"/>
    </location>
</feature>
<dbReference type="eggNOG" id="COG2831">
    <property type="taxonomic scope" value="Bacteria"/>
</dbReference>
<evidence type="ECO:0000256" key="4">
    <source>
        <dbReference type="SAM" id="SignalP"/>
    </source>
</evidence>
<evidence type="ECO:0000313" key="8">
    <source>
        <dbReference type="Proteomes" id="UP000004210"/>
    </source>
</evidence>
<evidence type="ECO:0000313" key="7">
    <source>
        <dbReference type="EMBL" id="EIL92547.1"/>
    </source>
</evidence>
<dbReference type="InterPro" id="IPR051544">
    <property type="entry name" value="TPS_OM_transporter"/>
</dbReference>
<dbReference type="Pfam" id="PF03865">
    <property type="entry name" value="ShlB"/>
    <property type="match status" value="1"/>
</dbReference>
<dbReference type="EMBL" id="AJXU01000007">
    <property type="protein sequence ID" value="EIL92547.1"/>
    <property type="molecule type" value="Genomic_DNA"/>
</dbReference>
<reference evidence="7 8" key="1">
    <citation type="journal article" date="2012" name="J. Bacteriol.">
        <title>Genome sequences for six rhodanobacter strains, isolated from soils and the terrestrial subsurface, with variable denitrification capabilities.</title>
        <authorList>
            <person name="Kostka J.E."/>
            <person name="Green S.J."/>
            <person name="Rishishwar L."/>
            <person name="Prakash O."/>
            <person name="Katz L.S."/>
            <person name="Marino-Ramirez L."/>
            <person name="Jordan I.K."/>
            <person name="Munk C."/>
            <person name="Ivanova N."/>
            <person name="Mikhailova N."/>
            <person name="Watson D.B."/>
            <person name="Brown S.D."/>
            <person name="Palumbo A.V."/>
            <person name="Brooks S.C."/>
        </authorList>
    </citation>
    <scope>NUCLEOTIDE SEQUENCE [LARGE SCALE GENOMIC DNA]</scope>
    <source>
        <strain evidence="8">Jip2T</strain>
    </source>
</reference>
<keyword evidence="2" id="KW-0812">Transmembrane</keyword>
<dbReference type="GO" id="GO:0008320">
    <property type="term" value="F:protein transmembrane transporter activity"/>
    <property type="evidence" value="ECO:0007669"/>
    <property type="project" value="TreeGrafter"/>
</dbReference>
<sequence length="560" mass="59598">MFVSSRLRLSPLTLALLALPLATLAQTIPNSGQILQQVQPKPAERPQAEPGLMIESPASNAAADSTPFAVTHLQVDGNTAFDHATLHALVADGEGRTLTLTELNTLVQRITDYYHAHGYPLARALVPAQTLSHGTVRIAVVEARYDQVQLHNRSRVSDGLLRATLAPLRAGDVVTQSSLDRSLLLLGELPGVSPHATLSPGTGAGTSSLDVVTDAAPMVQGNVFMDDAGSRYTGRLRVGGNLDINNPLRHGDQLNLSALTAGGDMSYGRLGYQYTLNGQGTRLGAAYSALAYSLGGPLDDLDAHGTAHVASAWLAQPLLRTRNSRMDVRLQFDHKQLRDRIDASALRNDRHGNHWMASVDGQHSDDFAGGGFTSGSLSLGHGRLGFDRGAAAAAAADAATARTQGSYTHWNASLARMQSLNSNTRLYASVSGQHSNRNLDSSEQFLLGGPGSVRGYDVSSVAGASGWLGTVELRRDLDWDCAGHCEGSVFVDHGSVRINADPWLAGRNHFDLNSAGIGFNWIGARQWQAQVQLAVPLGDAPAMLGKRNDGRLWLQVAKGF</sequence>
<accession>I4VZA6</accession>
<protein>
    <submittedName>
        <fullName evidence="7">Polypeptide-transport-associated domain-containing protein</fullName>
    </submittedName>
</protein>
<comment type="caution">
    <text evidence="7">The sequence shown here is derived from an EMBL/GenBank/DDBJ whole genome shotgun (WGS) entry which is preliminary data.</text>
</comment>
<feature type="domain" description="Haemolysin activator HlyB C-terminal" evidence="5">
    <location>
        <begin position="205"/>
        <end position="500"/>
    </location>
</feature>